<dbReference type="AlphaFoldDB" id="A0A6J6ZA86"/>
<feature type="transmembrane region" description="Helical" evidence="2">
    <location>
        <begin position="143"/>
        <end position="164"/>
    </location>
</feature>
<evidence type="ECO:0000256" key="1">
    <source>
        <dbReference type="SAM" id="MobiDB-lite"/>
    </source>
</evidence>
<feature type="transmembrane region" description="Helical" evidence="2">
    <location>
        <begin position="170"/>
        <end position="189"/>
    </location>
</feature>
<feature type="transmembrane region" description="Helical" evidence="2">
    <location>
        <begin position="221"/>
        <end position="241"/>
    </location>
</feature>
<evidence type="ECO:0000313" key="4">
    <source>
        <dbReference type="EMBL" id="CAB4973286.1"/>
    </source>
</evidence>
<gene>
    <name evidence="3" type="ORF">UFOPK3046_01493</name>
    <name evidence="4" type="ORF">UFOPK3914_00579</name>
</gene>
<accession>A0A6J6ZA86</accession>
<keyword evidence="2" id="KW-1133">Transmembrane helix</keyword>
<keyword evidence="2" id="KW-0472">Membrane</keyword>
<organism evidence="3">
    <name type="scientific">freshwater metagenome</name>
    <dbReference type="NCBI Taxonomy" id="449393"/>
    <lineage>
        <taxon>unclassified sequences</taxon>
        <taxon>metagenomes</taxon>
        <taxon>ecological metagenomes</taxon>
    </lineage>
</organism>
<feature type="transmembrane region" description="Helical" evidence="2">
    <location>
        <begin position="314"/>
        <end position="331"/>
    </location>
</feature>
<sequence length="333" mass="34512">MNPPTQVGVPVVTTEPSTKENQLVVIAPVVRPKRAAQRASEETLPAPEVDAAEPTQDQAEAGPRLADRLALLLVTPETRGPRIRLGVFWFFLVLAAATSGRVWTAAVWAVVSAAAGYQIVAAWQRDQAEHAVPEDPQDARHRLSSGGLFRLVAAAGAALMPIAAAYSTGLAGAALIVLPLLAILAHLVFGLQPSTAAPTVIGIVLPALAAISVVLAVRAGLWAGLFLVLAVSLYDAGSFLLGADASSRWEGPVAGMLGVLGVTFTIATFHPPPFSNASAWIAGVAICLACPLGQWLGSSFLPAADSRAPALRRIDAYLLAAPVFLGCVWLLPG</sequence>
<dbReference type="EMBL" id="CAFBOG010000036">
    <property type="protein sequence ID" value="CAB4973286.1"/>
    <property type="molecule type" value="Genomic_DNA"/>
</dbReference>
<proteinExistence type="predicted"/>
<dbReference type="EMBL" id="CAFAAQ010000158">
    <property type="protein sequence ID" value="CAB4816486.1"/>
    <property type="molecule type" value="Genomic_DNA"/>
</dbReference>
<reference evidence="3" key="1">
    <citation type="submission" date="2020-05" db="EMBL/GenBank/DDBJ databases">
        <authorList>
            <person name="Chiriac C."/>
            <person name="Salcher M."/>
            <person name="Ghai R."/>
            <person name="Kavagutti S V."/>
        </authorList>
    </citation>
    <scope>NUCLEOTIDE SEQUENCE</scope>
</reference>
<feature type="region of interest" description="Disordered" evidence="1">
    <location>
        <begin position="36"/>
        <end position="60"/>
    </location>
</feature>
<evidence type="ECO:0000313" key="3">
    <source>
        <dbReference type="EMBL" id="CAB4816486.1"/>
    </source>
</evidence>
<feature type="transmembrane region" description="Helical" evidence="2">
    <location>
        <begin position="196"/>
        <end position="215"/>
    </location>
</feature>
<protein>
    <submittedName>
        <fullName evidence="3">Unannotated protein</fullName>
    </submittedName>
</protein>
<keyword evidence="2" id="KW-0812">Transmembrane</keyword>
<name>A0A6J6ZA86_9ZZZZ</name>
<feature type="transmembrane region" description="Helical" evidence="2">
    <location>
        <begin position="277"/>
        <end position="302"/>
    </location>
</feature>
<feature type="transmembrane region" description="Helical" evidence="2">
    <location>
        <begin position="253"/>
        <end position="271"/>
    </location>
</feature>
<evidence type="ECO:0000256" key="2">
    <source>
        <dbReference type="SAM" id="Phobius"/>
    </source>
</evidence>